<gene>
    <name evidence="2" type="ORF">IF1G_06162</name>
</gene>
<proteinExistence type="predicted"/>
<evidence type="ECO:0000313" key="3">
    <source>
        <dbReference type="Proteomes" id="UP000315783"/>
    </source>
</evidence>
<dbReference type="EMBL" id="SPUK01000008">
    <property type="protein sequence ID" value="TQV95175.1"/>
    <property type="molecule type" value="Genomic_DNA"/>
</dbReference>
<keyword evidence="1" id="KW-0539">Nucleus</keyword>
<dbReference type="PANTHER" id="PTHR47784">
    <property type="entry name" value="STEROL UPTAKE CONTROL PROTEIN 2"/>
    <property type="match status" value="1"/>
</dbReference>
<dbReference type="Pfam" id="PF11951">
    <property type="entry name" value="Fungal_trans_2"/>
    <property type="match status" value="1"/>
</dbReference>
<dbReference type="GO" id="GO:0001228">
    <property type="term" value="F:DNA-binding transcription activator activity, RNA polymerase II-specific"/>
    <property type="evidence" value="ECO:0007669"/>
    <property type="project" value="TreeGrafter"/>
</dbReference>
<name>A0A545V0D0_9HYPO</name>
<dbReference type="Proteomes" id="UP000315783">
    <property type="component" value="Unassembled WGS sequence"/>
</dbReference>
<dbReference type="InterPro" id="IPR021858">
    <property type="entry name" value="Fun_TF"/>
</dbReference>
<comment type="caution">
    <text evidence="2">The sequence shown here is derived from an EMBL/GenBank/DDBJ whole genome shotgun (WGS) entry which is preliminary data.</text>
</comment>
<dbReference type="PANTHER" id="PTHR47784:SF9">
    <property type="entry name" value="ZN(II)2CYS6 TRANSCRIPTION FACTOR (EUROFUNG)"/>
    <property type="match status" value="1"/>
</dbReference>
<dbReference type="AlphaFoldDB" id="A0A545V0D0"/>
<accession>A0A545V0D0</accession>
<organism evidence="2 3">
    <name type="scientific">Cordyceps javanica</name>
    <dbReference type="NCBI Taxonomy" id="43265"/>
    <lineage>
        <taxon>Eukaryota</taxon>
        <taxon>Fungi</taxon>
        <taxon>Dikarya</taxon>
        <taxon>Ascomycota</taxon>
        <taxon>Pezizomycotina</taxon>
        <taxon>Sordariomycetes</taxon>
        <taxon>Hypocreomycetidae</taxon>
        <taxon>Hypocreales</taxon>
        <taxon>Cordycipitaceae</taxon>
        <taxon>Cordyceps</taxon>
    </lineage>
</organism>
<evidence type="ECO:0000313" key="2">
    <source>
        <dbReference type="EMBL" id="TQV95175.1"/>
    </source>
</evidence>
<protein>
    <submittedName>
        <fullName evidence="2">C6 transcription factor</fullName>
    </submittedName>
</protein>
<sequence>MAPYTPPFAFAQPSSIALADTYLQSKSPARGVSRVSLLHHINQHFHHSPGSLETAGGHMAFILTLGMSRPYLLDVTLAVAACHLRHMYQANGSFGDATADTISACRVAEHYQQSLAIRSFNQALAQPFDQEGSDSVLISSMMLNLLSFALDDDDDPSLSWVFTTAPDRLAWFSLSMGLAPLLMNTKEFHDQSVLRHIFDASDDEHQTYHGDGIKPLYKVPPHWLRLCGLDYTSNDPDCIFYEPVRVITELFSTSVGQKSFFLYMAFFGKVGVEFRSLLENDDEAAMWILGYWLGLLCRFDHIWWLSARARRDYRAICIWLDRRKVRRRPGAEGQMWRQLMVDLEGATQQPPDDGIQCLRRPEPMEMYDEID</sequence>
<dbReference type="STRING" id="43265.A0A545V0D0"/>
<reference evidence="2 3" key="1">
    <citation type="journal article" date="2019" name="Appl. Microbiol. Biotechnol.">
        <title>Genome sequence of Isaria javanica and comparative genome analysis insights into family S53 peptidase evolution in fungal entomopathogens.</title>
        <authorList>
            <person name="Lin R."/>
            <person name="Zhang X."/>
            <person name="Xin B."/>
            <person name="Zou M."/>
            <person name="Gao Y."/>
            <person name="Qin F."/>
            <person name="Hu Q."/>
            <person name="Xie B."/>
            <person name="Cheng X."/>
        </authorList>
    </citation>
    <scope>NUCLEOTIDE SEQUENCE [LARGE SCALE GENOMIC DNA]</scope>
    <source>
        <strain evidence="2 3">IJ1G</strain>
    </source>
</reference>
<dbReference type="InterPro" id="IPR053157">
    <property type="entry name" value="Sterol_Uptake_Regulator"/>
</dbReference>
<evidence type="ECO:0000256" key="1">
    <source>
        <dbReference type="ARBA" id="ARBA00023242"/>
    </source>
</evidence>
<keyword evidence="3" id="KW-1185">Reference proteome</keyword>